<keyword evidence="2" id="KW-0489">Methyltransferase</keyword>
<dbReference type="InterPro" id="IPR041698">
    <property type="entry name" value="Methyltransf_25"/>
</dbReference>
<evidence type="ECO:0000313" key="2">
    <source>
        <dbReference type="EMBL" id="QHN65918.1"/>
    </source>
</evidence>
<keyword evidence="1 2" id="KW-0808">Transferase</keyword>
<gene>
    <name evidence="2" type="ORF">DBX24_08505</name>
</gene>
<dbReference type="AlphaFoldDB" id="A0A6P1QWC5"/>
<evidence type="ECO:0000313" key="3">
    <source>
        <dbReference type="Proteomes" id="UP000464318"/>
    </source>
</evidence>
<protein>
    <submittedName>
        <fullName evidence="2">Methyltransferase domain-containing protein</fullName>
    </submittedName>
</protein>
<dbReference type="PANTHER" id="PTHR43861">
    <property type="entry name" value="TRANS-ACONITATE 2-METHYLTRANSFERASE-RELATED"/>
    <property type="match status" value="1"/>
</dbReference>
<evidence type="ECO:0000256" key="1">
    <source>
        <dbReference type="ARBA" id="ARBA00022679"/>
    </source>
</evidence>
<dbReference type="GO" id="GO:0032259">
    <property type="term" value="P:methylation"/>
    <property type="evidence" value="ECO:0007669"/>
    <property type="project" value="UniProtKB-KW"/>
</dbReference>
<proteinExistence type="predicted"/>
<accession>A0A6P1QWC5</accession>
<dbReference type="InterPro" id="IPR029063">
    <property type="entry name" value="SAM-dependent_MTases_sf"/>
</dbReference>
<dbReference type="EMBL" id="CP029149">
    <property type="protein sequence ID" value="QHN65918.1"/>
    <property type="molecule type" value="Genomic_DNA"/>
</dbReference>
<dbReference type="SUPFAM" id="SSF53335">
    <property type="entry name" value="S-adenosyl-L-methionine-dependent methyltransferases"/>
    <property type="match status" value="1"/>
</dbReference>
<dbReference type="Proteomes" id="UP000464318">
    <property type="component" value="Chromosome"/>
</dbReference>
<sequence length="241" mass="28144">MEWFESWFDTPYYHILYSNRDYTEAEIFIKKLMNILQLPKGDKVIDLACGKGRHSIFLSKMGYQVLGLDLSQQSIAHNKRFESPSLHFQVHDMRCALPTSDADAVLNLFTSFGYFQTEEEDLSVFTSVHQGLKTGGVFILDYLNKGFVEQDFKENSTEKRGGILFHIHKKIEDHYVVKTINFSDAGQDFEFTERVKLHTPEQINQYAKSTGFERIKVWGDYHLNEFNQHSSPRCINYFVKK</sequence>
<dbReference type="RefSeq" id="WP_160224586.1">
    <property type="nucleotide sequence ID" value="NZ_CP029149.1"/>
</dbReference>
<dbReference type="Gene3D" id="2.20.25.110">
    <property type="entry name" value="S-adenosyl-L-methionine-dependent methyltransferases"/>
    <property type="match status" value="1"/>
</dbReference>
<name>A0A6P1QWC5_9FLAO</name>
<dbReference type="CDD" id="cd02440">
    <property type="entry name" value="AdoMet_MTases"/>
    <property type="match status" value="1"/>
</dbReference>
<dbReference type="KEGG" id="bcad:DBX24_08505"/>
<dbReference type="OrthoDB" id="9811589at2"/>
<dbReference type="GO" id="GO:0008168">
    <property type="term" value="F:methyltransferase activity"/>
    <property type="evidence" value="ECO:0007669"/>
    <property type="project" value="UniProtKB-KW"/>
</dbReference>
<organism evidence="2 3">
    <name type="scientific">Bergeyella cardium</name>
    <dbReference type="NCBI Taxonomy" id="1585976"/>
    <lineage>
        <taxon>Bacteria</taxon>
        <taxon>Pseudomonadati</taxon>
        <taxon>Bacteroidota</taxon>
        <taxon>Flavobacteriia</taxon>
        <taxon>Flavobacteriales</taxon>
        <taxon>Weeksellaceae</taxon>
        <taxon>Bergeyella</taxon>
    </lineage>
</organism>
<reference evidence="2 3" key="1">
    <citation type="submission" date="2018-04" db="EMBL/GenBank/DDBJ databases">
        <title>Characteristic and Complete Genome Sequencing of A Novel Member of Infective Endocarditis Causative Bacteria: Bergeyella cardium QL-PH.</title>
        <authorList>
            <person name="Pan H."/>
            <person name="Sun E."/>
            <person name="Zhang Y."/>
        </authorList>
    </citation>
    <scope>NUCLEOTIDE SEQUENCE [LARGE SCALE GENOMIC DNA]</scope>
    <source>
        <strain evidence="2 3">HPQL</strain>
    </source>
</reference>
<keyword evidence="3" id="KW-1185">Reference proteome</keyword>
<dbReference type="Gene3D" id="3.40.50.150">
    <property type="entry name" value="Vaccinia Virus protein VP39"/>
    <property type="match status" value="1"/>
</dbReference>
<dbReference type="Pfam" id="PF13649">
    <property type="entry name" value="Methyltransf_25"/>
    <property type="match status" value="1"/>
</dbReference>